<keyword evidence="2" id="KW-0547">Nucleotide-binding</keyword>
<dbReference type="RefSeq" id="WP_156241727.1">
    <property type="nucleotide sequence ID" value="NZ_BAAAZL010000006.1"/>
</dbReference>
<feature type="domain" description="Histidine kinase/HSP90-like ATPase" evidence="1">
    <location>
        <begin position="21"/>
        <end position="131"/>
    </location>
</feature>
<dbReference type="InterPro" id="IPR036890">
    <property type="entry name" value="HATPase_C_sf"/>
</dbReference>
<evidence type="ECO:0000313" key="2">
    <source>
        <dbReference type="EMBL" id="QGU27235.1"/>
    </source>
</evidence>
<dbReference type="AlphaFoldDB" id="A0A6I6DQH1"/>
<reference evidence="2 3" key="1">
    <citation type="submission" date="2018-09" db="EMBL/GenBank/DDBJ databases">
        <title>Whole genome sequencing of Microbacterium oryzae strain MB-10T.</title>
        <authorList>
            <person name="Das S.K."/>
        </authorList>
    </citation>
    <scope>NUCLEOTIDE SEQUENCE [LARGE SCALE GENOMIC DNA]</scope>
    <source>
        <strain evidence="2 3">MB-10</strain>
    </source>
</reference>
<keyword evidence="2" id="KW-0067">ATP-binding</keyword>
<dbReference type="InterPro" id="IPR003594">
    <property type="entry name" value="HATPase_dom"/>
</dbReference>
<dbReference type="Gene3D" id="3.30.565.10">
    <property type="entry name" value="Histidine kinase-like ATPase, C-terminal domain"/>
    <property type="match status" value="1"/>
</dbReference>
<dbReference type="OrthoDB" id="3785402at2"/>
<dbReference type="CDD" id="cd16936">
    <property type="entry name" value="HATPase_RsbW-like"/>
    <property type="match status" value="1"/>
</dbReference>
<name>A0A6I6DQH1_9MICO</name>
<evidence type="ECO:0000259" key="1">
    <source>
        <dbReference type="Pfam" id="PF13581"/>
    </source>
</evidence>
<dbReference type="KEGG" id="moj:D7D94_05815"/>
<dbReference type="GO" id="GO:0005524">
    <property type="term" value="F:ATP binding"/>
    <property type="evidence" value="ECO:0007669"/>
    <property type="project" value="UniProtKB-KW"/>
</dbReference>
<dbReference type="EMBL" id="CP032550">
    <property type="protein sequence ID" value="QGU27235.1"/>
    <property type="molecule type" value="Genomic_DNA"/>
</dbReference>
<evidence type="ECO:0000313" key="3">
    <source>
        <dbReference type="Proteomes" id="UP000422989"/>
    </source>
</evidence>
<sequence length="143" mass="15466">MSADDRTRRARVEGRADLPFVDAVLDALEKLWDEAPDVADEDRMLFTLAVSEIATNVATHAPGAPDLVTSAELEVSEDMLRAVIKDTAAPVQIDWSAVGMPGDDAESGRGLALAQATLDRLEHRSDEDGNIWLLVRRGGVTRS</sequence>
<organism evidence="2 3">
    <name type="scientific">Microbacterium oryzae</name>
    <dbReference type="NCBI Taxonomy" id="743009"/>
    <lineage>
        <taxon>Bacteria</taxon>
        <taxon>Bacillati</taxon>
        <taxon>Actinomycetota</taxon>
        <taxon>Actinomycetes</taxon>
        <taxon>Micrococcales</taxon>
        <taxon>Microbacteriaceae</taxon>
        <taxon>Microbacterium</taxon>
    </lineage>
</organism>
<gene>
    <name evidence="2" type="ORF">D7D94_05815</name>
</gene>
<proteinExistence type="predicted"/>
<protein>
    <submittedName>
        <fullName evidence="2">ATP-binding protein</fullName>
    </submittedName>
</protein>
<dbReference type="Pfam" id="PF13581">
    <property type="entry name" value="HATPase_c_2"/>
    <property type="match status" value="1"/>
</dbReference>
<dbReference type="Proteomes" id="UP000422989">
    <property type="component" value="Chromosome"/>
</dbReference>
<keyword evidence="3" id="KW-1185">Reference proteome</keyword>
<accession>A0A6I6DQH1</accession>